<comment type="cofactor">
    <cofactor evidence="1">
        <name>FAD</name>
        <dbReference type="ChEBI" id="CHEBI:57692"/>
    </cofactor>
</comment>
<evidence type="ECO:0000313" key="8">
    <source>
        <dbReference type="Proteomes" id="UP001596409"/>
    </source>
</evidence>
<dbReference type="Pfam" id="PF05199">
    <property type="entry name" value="GMC_oxred_C"/>
    <property type="match status" value="1"/>
</dbReference>
<dbReference type="Pfam" id="PF00732">
    <property type="entry name" value="GMC_oxred_N"/>
    <property type="match status" value="1"/>
</dbReference>
<dbReference type="EMBL" id="JBHSYM010000048">
    <property type="protein sequence ID" value="MFC7014467.1"/>
    <property type="molecule type" value="Genomic_DNA"/>
</dbReference>
<evidence type="ECO:0000256" key="3">
    <source>
        <dbReference type="ARBA" id="ARBA00022630"/>
    </source>
</evidence>
<evidence type="ECO:0000259" key="6">
    <source>
        <dbReference type="PROSITE" id="PS00624"/>
    </source>
</evidence>
<sequence length="527" mass="56155">MTTYDYVVVGGGTAGCVLAARLSENPDVTVLLLEAGGDERRPDVETPGAWPALLGSDADWRYETTRQEVTGRAVPAPRGRLLGGSGSINVMAHLRGHRADFDGWAESGAKGWDYDNVLPYFMRSEDVPGGDPGYRGRGGPLTPRPIASPHPLTDAHVEAARRAGHRVAADLNDGQLSGAGRHDLLIVDGRRQSTATAYLRPAMDRPNLTVHTGAVARHLVVSNGRCVGVAYRWDGRPERAAASEEVVLTAGAVGSPRLLMLSGLGPEGELRALGIEPVADLPGIGRNLQDHILLAGIRVRAERPLPPPSGNYAESTLFAKTDAAQVAPELQILQVQVDYHLPWQSPAGNAFSFGVGHMRPRSRGSVRLASADPDVAPLIDPRYLSDDHDNDQLIAGIEEVHRLVGTGAFDEWGVRSQTEDLLRLDRSALELAVRNAVSSFFHLSGTCRMGAGGDAVVDPELRVHGVRGLRVADASVMPTIVSCNTNAATVMIAEKAADLLRGRSAPTSGDVATPRRVVRTASRRNAT</sequence>
<keyword evidence="3" id="KW-0285">Flavoprotein</keyword>
<reference evidence="8" key="1">
    <citation type="journal article" date="2019" name="Int. J. Syst. Evol. Microbiol.">
        <title>The Global Catalogue of Microorganisms (GCM) 10K type strain sequencing project: providing services to taxonomists for standard genome sequencing and annotation.</title>
        <authorList>
            <consortium name="The Broad Institute Genomics Platform"/>
            <consortium name="The Broad Institute Genome Sequencing Center for Infectious Disease"/>
            <person name="Wu L."/>
            <person name="Ma J."/>
        </authorList>
    </citation>
    <scope>NUCLEOTIDE SEQUENCE [LARGE SCALE GENOMIC DNA]</scope>
    <source>
        <strain evidence="8">JCM 4855</strain>
    </source>
</reference>
<dbReference type="Gene3D" id="3.30.560.10">
    <property type="entry name" value="Glucose Oxidase, domain 3"/>
    <property type="match status" value="1"/>
</dbReference>
<dbReference type="RefSeq" id="WP_189876372.1">
    <property type="nucleotide sequence ID" value="NZ_BMWA01000020.1"/>
</dbReference>
<accession>A0ABW2E6Y1</accession>
<dbReference type="Gene3D" id="3.50.50.60">
    <property type="entry name" value="FAD/NAD(P)-binding domain"/>
    <property type="match status" value="1"/>
</dbReference>
<feature type="compositionally biased region" description="Basic residues" evidence="5">
    <location>
        <begin position="516"/>
        <end position="527"/>
    </location>
</feature>
<dbReference type="PANTHER" id="PTHR11552">
    <property type="entry name" value="GLUCOSE-METHANOL-CHOLINE GMC OXIDOREDUCTASE"/>
    <property type="match status" value="1"/>
</dbReference>
<dbReference type="InterPro" id="IPR012132">
    <property type="entry name" value="GMC_OxRdtase"/>
</dbReference>
<dbReference type="InterPro" id="IPR007867">
    <property type="entry name" value="GMC_OxRtase_C"/>
</dbReference>
<feature type="domain" description="Glucose-methanol-choline oxidoreductase N-terminal" evidence="6">
    <location>
        <begin position="251"/>
        <end position="265"/>
    </location>
</feature>
<evidence type="ECO:0000256" key="4">
    <source>
        <dbReference type="ARBA" id="ARBA00022827"/>
    </source>
</evidence>
<proteinExistence type="inferred from homology"/>
<protein>
    <submittedName>
        <fullName evidence="7">GMC family oxidoreductase</fullName>
    </submittedName>
</protein>
<keyword evidence="4" id="KW-0274">FAD</keyword>
<name>A0ABW2E6Y1_9ACTN</name>
<dbReference type="PROSITE" id="PS00624">
    <property type="entry name" value="GMC_OXRED_2"/>
    <property type="match status" value="1"/>
</dbReference>
<organism evidence="7 8">
    <name type="scientific">Streptomyces viridiviolaceus</name>
    <dbReference type="NCBI Taxonomy" id="68282"/>
    <lineage>
        <taxon>Bacteria</taxon>
        <taxon>Bacillati</taxon>
        <taxon>Actinomycetota</taxon>
        <taxon>Actinomycetes</taxon>
        <taxon>Kitasatosporales</taxon>
        <taxon>Streptomycetaceae</taxon>
        <taxon>Streptomyces</taxon>
    </lineage>
</organism>
<evidence type="ECO:0000313" key="7">
    <source>
        <dbReference type="EMBL" id="MFC7014467.1"/>
    </source>
</evidence>
<gene>
    <name evidence="7" type="ORF">ACFQMH_22655</name>
</gene>
<dbReference type="PANTHER" id="PTHR11552:SF147">
    <property type="entry name" value="CHOLINE DEHYDROGENASE, MITOCHONDRIAL"/>
    <property type="match status" value="1"/>
</dbReference>
<comment type="caution">
    <text evidence="7">The sequence shown here is derived from an EMBL/GenBank/DDBJ whole genome shotgun (WGS) entry which is preliminary data.</text>
</comment>
<dbReference type="InterPro" id="IPR036188">
    <property type="entry name" value="FAD/NAD-bd_sf"/>
</dbReference>
<dbReference type="PIRSF" id="PIRSF000137">
    <property type="entry name" value="Alcohol_oxidase"/>
    <property type="match status" value="1"/>
</dbReference>
<evidence type="ECO:0000256" key="5">
    <source>
        <dbReference type="SAM" id="MobiDB-lite"/>
    </source>
</evidence>
<comment type="similarity">
    <text evidence="2">Belongs to the GMC oxidoreductase family.</text>
</comment>
<keyword evidence="8" id="KW-1185">Reference proteome</keyword>
<evidence type="ECO:0000256" key="2">
    <source>
        <dbReference type="ARBA" id="ARBA00010790"/>
    </source>
</evidence>
<feature type="region of interest" description="Disordered" evidence="5">
    <location>
        <begin position="503"/>
        <end position="527"/>
    </location>
</feature>
<dbReference type="SUPFAM" id="SSF54373">
    <property type="entry name" value="FAD-linked reductases, C-terminal domain"/>
    <property type="match status" value="1"/>
</dbReference>
<evidence type="ECO:0000256" key="1">
    <source>
        <dbReference type="ARBA" id="ARBA00001974"/>
    </source>
</evidence>
<dbReference type="InterPro" id="IPR000172">
    <property type="entry name" value="GMC_OxRdtase_N"/>
</dbReference>
<dbReference type="Proteomes" id="UP001596409">
    <property type="component" value="Unassembled WGS sequence"/>
</dbReference>
<dbReference type="SUPFAM" id="SSF51905">
    <property type="entry name" value="FAD/NAD(P)-binding domain"/>
    <property type="match status" value="1"/>
</dbReference>